<evidence type="ECO:0000256" key="1">
    <source>
        <dbReference type="SAM" id="Phobius"/>
    </source>
</evidence>
<gene>
    <name evidence="2" type="ORF">CARN6_0968</name>
</gene>
<organism evidence="2">
    <name type="scientific">mine drainage metagenome</name>
    <dbReference type="NCBI Taxonomy" id="410659"/>
    <lineage>
        <taxon>unclassified sequences</taxon>
        <taxon>metagenomes</taxon>
        <taxon>ecological metagenomes</taxon>
    </lineage>
</organism>
<comment type="caution">
    <text evidence="2">The sequence shown here is derived from an EMBL/GenBank/DDBJ whole genome shotgun (WGS) entry which is preliminary data.</text>
</comment>
<keyword evidence="1" id="KW-0472">Membrane</keyword>
<dbReference type="InterPro" id="IPR046534">
    <property type="entry name" value="DUF6599"/>
</dbReference>
<protein>
    <submittedName>
        <fullName evidence="2">Uncharacterized protein</fullName>
    </submittedName>
</protein>
<sequence length="410" mass="42899">MFTSAFTRATLYSLAFAALAAPCAVTTPIFAQITVTASAPPKQHPGVNAAQPPAKSLANPNAPMLPVDFAGWLLKAPAQSVNTPAMADAANSAALAEYGLARAELANYSRGSETLNLRALRFTDSSGAYGAYTFYRQSGWPREQIGTGAASDHNRVLFWQGNLVIDANFSHISAMTAADLRELASDLAHPVATGTSSLAPPILGNLPEIQPRDQVKLDPQTTHYALGPAGYAGSGGVLPPTLVGFDHGAEAVTATYSLRSGPATLSLINYPTPQIAAAQEKLITAYLHSGNPQSLTKPLQDSNPAAIEVKRSGPLVALVSGDAIRDESHRLLALVHYDADISAIPGSGGPTEVQKTARLLLGIMSLVAVMFAASLLLALFLGGGRALYRVACGKPASTIFDEEFTRLDLK</sequence>
<dbReference type="EMBL" id="CABQ01000109">
    <property type="protein sequence ID" value="CBI07613.1"/>
    <property type="molecule type" value="Genomic_DNA"/>
</dbReference>
<dbReference type="Pfam" id="PF20244">
    <property type="entry name" value="DUF6599"/>
    <property type="match status" value="1"/>
</dbReference>
<keyword evidence="1" id="KW-1133">Transmembrane helix</keyword>
<proteinExistence type="predicted"/>
<dbReference type="AlphaFoldDB" id="E6QK46"/>
<accession>E6QK46</accession>
<evidence type="ECO:0000313" key="2">
    <source>
        <dbReference type="EMBL" id="CBI07613.1"/>
    </source>
</evidence>
<feature type="transmembrane region" description="Helical" evidence="1">
    <location>
        <begin position="359"/>
        <end position="381"/>
    </location>
</feature>
<keyword evidence="1" id="KW-0812">Transmembrane</keyword>
<name>E6QK46_9ZZZZ</name>
<reference evidence="2" key="1">
    <citation type="submission" date="2009-10" db="EMBL/GenBank/DDBJ databases">
        <title>Diversity of trophic interactions inside an arsenic-rich microbial ecosystem.</title>
        <authorList>
            <person name="Bertin P.N."/>
            <person name="Heinrich-Salmeron A."/>
            <person name="Pelletier E."/>
            <person name="Goulhen-Chollet F."/>
            <person name="Arsene-Ploetze F."/>
            <person name="Gallien S."/>
            <person name="Calteau A."/>
            <person name="Vallenet D."/>
            <person name="Casiot C."/>
            <person name="Chane-Woon-Ming B."/>
            <person name="Giloteaux L."/>
            <person name="Barakat M."/>
            <person name="Bonnefoy V."/>
            <person name="Bruneel O."/>
            <person name="Chandler M."/>
            <person name="Cleiss J."/>
            <person name="Duran R."/>
            <person name="Elbaz-Poulichet F."/>
            <person name="Fonknechten N."/>
            <person name="Lauga B."/>
            <person name="Mornico D."/>
            <person name="Ortet P."/>
            <person name="Schaeffer C."/>
            <person name="Siguier P."/>
            <person name="Alexander Thil Smith A."/>
            <person name="Van Dorsselaer A."/>
            <person name="Weissenbach J."/>
            <person name="Medigue C."/>
            <person name="Le Paslier D."/>
        </authorList>
    </citation>
    <scope>NUCLEOTIDE SEQUENCE</scope>
</reference>